<dbReference type="Gene3D" id="2.40.50.100">
    <property type="match status" value="1"/>
</dbReference>
<protein>
    <recommendedName>
        <fullName evidence="4">Protein Abitram</fullName>
    </recommendedName>
</protein>
<keyword evidence="3" id="KW-1185">Reference proteome</keyword>
<accession>A0A9W8ARB0</accession>
<comment type="caution">
    <text evidence="2">The sequence shown here is derived from an EMBL/GenBank/DDBJ whole genome shotgun (WGS) entry which is preliminary data.</text>
</comment>
<evidence type="ECO:0000313" key="2">
    <source>
        <dbReference type="EMBL" id="KAJ1958011.1"/>
    </source>
</evidence>
<proteinExistence type="predicted"/>
<feature type="region of interest" description="Disordered" evidence="1">
    <location>
        <begin position="71"/>
        <end position="111"/>
    </location>
</feature>
<gene>
    <name evidence="2" type="ORF">IWQ62_004973</name>
</gene>
<dbReference type="PANTHER" id="PTHR13651">
    <property type="entry name" value="PROTEIN ABITRAM"/>
    <property type="match status" value="1"/>
</dbReference>
<feature type="region of interest" description="Disordered" evidence="1">
    <location>
        <begin position="182"/>
        <end position="204"/>
    </location>
</feature>
<dbReference type="AlphaFoldDB" id="A0A9W8ARB0"/>
<dbReference type="Proteomes" id="UP001150925">
    <property type="component" value="Unassembled WGS sequence"/>
</dbReference>
<evidence type="ECO:0000313" key="3">
    <source>
        <dbReference type="Proteomes" id="UP001150925"/>
    </source>
</evidence>
<organism evidence="2 3">
    <name type="scientific">Dispira parvispora</name>
    <dbReference type="NCBI Taxonomy" id="1520584"/>
    <lineage>
        <taxon>Eukaryota</taxon>
        <taxon>Fungi</taxon>
        <taxon>Fungi incertae sedis</taxon>
        <taxon>Zoopagomycota</taxon>
        <taxon>Kickxellomycotina</taxon>
        <taxon>Dimargaritomycetes</taxon>
        <taxon>Dimargaritales</taxon>
        <taxon>Dimargaritaceae</taxon>
        <taxon>Dispira</taxon>
    </lineage>
</organism>
<name>A0A9W8ARB0_9FUNG</name>
<dbReference type="OrthoDB" id="5561373at2759"/>
<feature type="compositionally biased region" description="Basic residues" evidence="1">
    <location>
        <begin position="187"/>
        <end position="197"/>
    </location>
</feature>
<dbReference type="SUPFAM" id="SSF51230">
    <property type="entry name" value="Single hybrid motif"/>
    <property type="match status" value="1"/>
</dbReference>
<reference evidence="2" key="1">
    <citation type="submission" date="2022-07" db="EMBL/GenBank/DDBJ databases">
        <title>Phylogenomic reconstructions and comparative analyses of Kickxellomycotina fungi.</title>
        <authorList>
            <person name="Reynolds N.K."/>
            <person name="Stajich J.E."/>
            <person name="Barry K."/>
            <person name="Grigoriev I.V."/>
            <person name="Crous P."/>
            <person name="Smith M.E."/>
        </authorList>
    </citation>
    <scope>NUCLEOTIDE SEQUENCE</scope>
    <source>
        <strain evidence="2">RSA 1196</strain>
    </source>
</reference>
<dbReference type="PANTHER" id="PTHR13651:SF0">
    <property type="entry name" value="PROTEIN ABITRAM"/>
    <property type="match status" value="1"/>
</dbReference>
<dbReference type="InterPro" id="IPR039169">
    <property type="entry name" value="Abitram"/>
</dbReference>
<sequence length="297" mass="33085">MADTDNRIAQYESLTHSWLQGEEKGEPWCQFVPRSNTKMFLDRYYTRSYFVPGLQQMPADSTIRTQDTLVHPQSSDEANVALESGDKATTKVDSGSPSLDASRDKQATAEKVPMVTDQTTLVASQIVWQAPNQLCLVGLAREHDLFNQYTKYLELVTSTPSIGPFIARIDFASWERLDEAGDGKPFRGNKRKGRRGKPSTPKGALSGLLFPNSPLCTLTLYNGQTVSLVTGVHRGHVVEINERLRTDPDLLLRAPNHGGYVAIVKPIQDNSKVTLKACVNPLEFQDLWQRHVDVTTT</sequence>
<dbReference type="EMBL" id="JANBPY010001852">
    <property type="protein sequence ID" value="KAJ1958011.1"/>
    <property type="molecule type" value="Genomic_DNA"/>
</dbReference>
<dbReference type="InterPro" id="IPR011053">
    <property type="entry name" value="Single_hybrid_motif"/>
</dbReference>
<evidence type="ECO:0008006" key="4">
    <source>
        <dbReference type="Google" id="ProtNLM"/>
    </source>
</evidence>
<dbReference type="GO" id="GO:0005634">
    <property type="term" value="C:nucleus"/>
    <property type="evidence" value="ECO:0007669"/>
    <property type="project" value="TreeGrafter"/>
</dbReference>
<evidence type="ECO:0000256" key="1">
    <source>
        <dbReference type="SAM" id="MobiDB-lite"/>
    </source>
</evidence>